<organism evidence="2 3">
    <name type="scientific">Vibrio breoganii</name>
    <dbReference type="NCBI Taxonomy" id="553239"/>
    <lineage>
        <taxon>Bacteria</taxon>
        <taxon>Pseudomonadati</taxon>
        <taxon>Pseudomonadota</taxon>
        <taxon>Gammaproteobacteria</taxon>
        <taxon>Vibrionales</taxon>
        <taxon>Vibrionaceae</taxon>
        <taxon>Vibrio</taxon>
    </lineage>
</organism>
<keyword evidence="1" id="KW-0472">Membrane</keyword>
<keyword evidence="1" id="KW-0812">Transmembrane</keyword>
<proteinExistence type="predicted"/>
<keyword evidence="1" id="KW-1133">Transmembrane helix</keyword>
<dbReference type="RefSeq" id="WP_102382258.1">
    <property type="nucleotide sequence ID" value="NZ_JABBXC010000030.1"/>
</dbReference>
<keyword evidence="3" id="KW-1185">Reference proteome</keyword>
<gene>
    <name evidence="2" type="ORF">HJ568_08085</name>
</gene>
<feature type="transmembrane region" description="Helical" evidence="1">
    <location>
        <begin position="6"/>
        <end position="27"/>
    </location>
</feature>
<feature type="transmembrane region" description="Helical" evidence="1">
    <location>
        <begin position="39"/>
        <end position="60"/>
    </location>
</feature>
<accession>A0ABX1U9H5</accession>
<comment type="caution">
    <text evidence="2">The sequence shown here is derived from an EMBL/GenBank/DDBJ whole genome shotgun (WGS) entry which is preliminary data.</text>
</comment>
<dbReference type="EMBL" id="JABCJR010000012">
    <property type="protein sequence ID" value="NMR69936.1"/>
    <property type="molecule type" value="Genomic_DNA"/>
</dbReference>
<sequence>MELIEYIFITLWQGIIAAIELGRLDLYDQTISSEKAVELYLMMFKALLILFGFYLFSIGLERLAIRYALYKYNQVRQENENLTN</sequence>
<evidence type="ECO:0008006" key="4">
    <source>
        <dbReference type="Google" id="ProtNLM"/>
    </source>
</evidence>
<evidence type="ECO:0000313" key="2">
    <source>
        <dbReference type="EMBL" id="NMR69936.1"/>
    </source>
</evidence>
<evidence type="ECO:0000256" key="1">
    <source>
        <dbReference type="SAM" id="Phobius"/>
    </source>
</evidence>
<name>A0ABX1U9H5_9VIBR</name>
<evidence type="ECO:0000313" key="3">
    <source>
        <dbReference type="Proteomes" id="UP000590068"/>
    </source>
</evidence>
<protein>
    <recommendedName>
        <fullName evidence="4">DUF2523 domain-containing protein</fullName>
    </recommendedName>
</protein>
<reference evidence="2 3" key="1">
    <citation type="submission" date="2020-04" db="EMBL/GenBank/DDBJ databases">
        <title>WGS-Seq of Vibrio isolated by the O'Toole Lab.</title>
        <authorList>
            <person name="Mckone K.P."/>
            <person name="Whitaker R."/>
            <person name="Sevigney J.L."/>
            <person name="Herring J.B."/>
            <person name="O'Toole G."/>
        </authorList>
    </citation>
    <scope>NUCLEOTIDE SEQUENCE [LARGE SCALE GENOMIC DNA]</scope>
    <source>
        <strain evidence="2 3">BS_02</strain>
    </source>
</reference>
<dbReference type="Proteomes" id="UP000590068">
    <property type="component" value="Unassembled WGS sequence"/>
</dbReference>